<evidence type="ECO:0000313" key="2">
    <source>
        <dbReference type="Proteomes" id="UP000054248"/>
    </source>
</evidence>
<accession>A0A0C3QB16</accession>
<keyword evidence="2" id="KW-1185">Reference proteome</keyword>
<name>A0A0C3QB16_9AGAM</name>
<reference evidence="1 2" key="1">
    <citation type="submission" date="2014-04" db="EMBL/GenBank/DDBJ databases">
        <authorList>
            <consortium name="DOE Joint Genome Institute"/>
            <person name="Kuo A."/>
            <person name="Girlanda M."/>
            <person name="Perotto S."/>
            <person name="Kohler A."/>
            <person name="Nagy L.G."/>
            <person name="Floudas D."/>
            <person name="Copeland A."/>
            <person name="Barry K.W."/>
            <person name="Cichocki N."/>
            <person name="Veneault-Fourrey C."/>
            <person name="LaButti K."/>
            <person name="Lindquist E.A."/>
            <person name="Lipzen A."/>
            <person name="Lundell T."/>
            <person name="Morin E."/>
            <person name="Murat C."/>
            <person name="Sun H."/>
            <person name="Tunlid A."/>
            <person name="Henrissat B."/>
            <person name="Grigoriev I.V."/>
            <person name="Hibbett D.S."/>
            <person name="Martin F."/>
            <person name="Nordberg H.P."/>
            <person name="Cantor M.N."/>
            <person name="Hua S.X."/>
        </authorList>
    </citation>
    <scope>NUCLEOTIDE SEQUENCE [LARGE SCALE GENOMIC DNA]</scope>
    <source>
        <strain evidence="1 2">MUT 4182</strain>
    </source>
</reference>
<proteinExistence type="predicted"/>
<organism evidence="1 2">
    <name type="scientific">Tulasnella calospora MUT 4182</name>
    <dbReference type="NCBI Taxonomy" id="1051891"/>
    <lineage>
        <taxon>Eukaryota</taxon>
        <taxon>Fungi</taxon>
        <taxon>Dikarya</taxon>
        <taxon>Basidiomycota</taxon>
        <taxon>Agaricomycotina</taxon>
        <taxon>Agaricomycetes</taxon>
        <taxon>Cantharellales</taxon>
        <taxon>Tulasnellaceae</taxon>
        <taxon>Tulasnella</taxon>
    </lineage>
</organism>
<dbReference type="AlphaFoldDB" id="A0A0C3QB16"/>
<dbReference type="HOGENOM" id="CLU_2905818_0_0_1"/>
<protein>
    <submittedName>
        <fullName evidence="1">Uncharacterized protein</fullName>
    </submittedName>
</protein>
<evidence type="ECO:0000313" key="1">
    <source>
        <dbReference type="EMBL" id="KIO22196.1"/>
    </source>
</evidence>
<dbReference type="Proteomes" id="UP000054248">
    <property type="component" value="Unassembled WGS sequence"/>
</dbReference>
<reference evidence="2" key="2">
    <citation type="submission" date="2015-01" db="EMBL/GenBank/DDBJ databases">
        <title>Evolutionary Origins and Diversification of the Mycorrhizal Mutualists.</title>
        <authorList>
            <consortium name="DOE Joint Genome Institute"/>
            <consortium name="Mycorrhizal Genomics Consortium"/>
            <person name="Kohler A."/>
            <person name="Kuo A."/>
            <person name="Nagy L.G."/>
            <person name="Floudas D."/>
            <person name="Copeland A."/>
            <person name="Barry K.W."/>
            <person name="Cichocki N."/>
            <person name="Veneault-Fourrey C."/>
            <person name="LaButti K."/>
            <person name="Lindquist E.A."/>
            <person name="Lipzen A."/>
            <person name="Lundell T."/>
            <person name="Morin E."/>
            <person name="Murat C."/>
            <person name="Riley R."/>
            <person name="Ohm R."/>
            <person name="Sun H."/>
            <person name="Tunlid A."/>
            <person name="Henrissat B."/>
            <person name="Grigoriev I.V."/>
            <person name="Hibbett D.S."/>
            <person name="Martin F."/>
        </authorList>
    </citation>
    <scope>NUCLEOTIDE SEQUENCE [LARGE SCALE GENOMIC DNA]</scope>
    <source>
        <strain evidence="2">MUT 4182</strain>
    </source>
</reference>
<dbReference type="EMBL" id="KN823116">
    <property type="protein sequence ID" value="KIO22196.1"/>
    <property type="molecule type" value="Genomic_DNA"/>
</dbReference>
<sequence length="62" mass="6739">MLKKYSRKTHASGQDKGDFGLSYDLQVLTLLKPCSVEEHEDFQAAKESLVTAAAAQTVGVLL</sequence>
<gene>
    <name evidence="1" type="ORF">M407DRAFT_245246</name>
</gene>
<dbReference type="OrthoDB" id="3284895at2759"/>